<dbReference type="EMBL" id="QICL01000032">
    <property type="protein sequence ID" value="PXV60042.1"/>
    <property type="molecule type" value="Genomic_DNA"/>
</dbReference>
<reference evidence="1 2" key="1">
    <citation type="submission" date="2018-03" db="EMBL/GenBank/DDBJ databases">
        <title>Genomic Encyclopedia of Archaeal and Bacterial Type Strains, Phase II (KMG-II): from individual species to whole genera.</title>
        <authorList>
            <person name="Goeker M."/>
        </authorList>
    </citation>
    <scope>NUCLEOTIDE SEQUENCE [LARGE SCALE GENOMIC DNA]</scope>
    <source>
        <strain evidence="1 2">DSM 100214</strain>
    </source>
</reference>
<proteinExistence type="predicted"/>
<dbReference type="NCBIfam" id="TIGR01200">
    <property type="entry name" value="GLPGLI"/>
    <property type="match status" value="1"/>
</dbReference>
<gene>
    <name evidence="1" type="ORF">CLV62_13230</name>
</gene>
<name>A0A2V3PIZ6_9BACT</name>
<dbReference type="InterPro" id="IPR005901">
    <property type="entry name" value="GLPGLI"/>
</dbReference>
<organism evidence="1 2">
    <name type="scientific">Dysgonomonas alginatilytica</name>
    <dbReference type="NCBI Taxonomy" id="1605892"/>
    <lineage>
        <taxon>Bacteria</taxon>
        <taxon>Pseudomonadati</taxon>
        <taxon>Bacteroidota</taxon>
        <taxon>Bacteroidia</taxon>
        <taxon>Bacteroidales</taxon>
        <taxon>Dysgonomonadaceae</taxon>
        <taxon>Dysgonomonas</taxon>
    </lineage>
</organism>
<sequence length="244" mass="27665">MKTIIYSYLILLVFLLGGEASAQSEKKDIMKVSYISNSLSPNILSLLKEQIPSPNEYQDAVNRILKYKFFYSLYINTKTHESVYKIDSIHVEKKVMPIGNIEFVYTDHSGIMTGKETIMNSTQLFSGDIKAMEWIITDQTKEINGYICKNATIKNHTDISVWFTPEIPINRGPGYFQGLLGLVLEGSDFFGNVTISAFEYLDDNNFFSELVAKYSEESKGKAITIKEVLASKANIFNTIRNKSK</sequence>
<dbReference type="Pfam" id="PF22252">
    <property type="entry name" value="PNGase_F-II_N"/>
    <property type="match status" value="1"/>
</dbReference>
<keyword evidence="2" id="KW-1185">Reference proteome</keyword>
<dbReference type="AlphaFoldDB" id="A0A2V3PIZ6"/>
<evidence type="ECO:0000313" key="1">
    <source>
        <dbReference type="EMBL" id="PXV60042.1"/>
    </source>
</evidence>
<dbReference type="RefSeq" id="WP_110312211.1">
    <property type="nucleotide sequence ID" value="NZ_QICL01000032.1"/>
</dbReference>
<dbReference type="OrthoDB" id="1440774at2"/>
<dbReference type="Proteomes" id="UP000247973">
    <property type="component" value="Unassembled WGS sequence"/>
</dbReference>
<evidence type="ECO:0000313" key="2">
    <source>
        <dbReference type="Proteomes" id="UP000247973"/>
    </source>
</evidence>
<comment type="caution">
    <text evidence="1">The sequence shown here is derived from an EMBL/GenBank/DDBJ whole genome shotgun (WGS) entry which is preliminary data.</text>
</comment>
<protein>
    <submittedName>
        <fullName evidence="1">GLPGLI family protein</fullName>
    </submittedName>
</protein>
<accession>A0A2V3PIZ6</accession>